<dbReference type="Proteomes" id="UP000308600">
    <property type="component" value="Unassembled WGS sequence"/>
</dbReference>
<gene>
    <name evidence="1" type="ORF">BDN72DRAFT_383452</name>
</gene>
<sequence length="125" mass="13994">MSSKSAIQKQKRPEAYSVHRCLEVVSPRCDFAEHNLHLYVRSMCVLFRCIAYSRMSLKTLSQRPQGTFSSTSCDIWTSRRCFLISSTCSRVQPSKGQSTSLSTGFRLAFIMSSSSGKSAHKSLKA</sequence>
<reference evidence="1 2" key="1">
    <citation type="journal article" date="2019" name="Nat. Ecol. Evol.">
        <title>Megaphylogeny resolves global patterns of mushroom evolution.</title>
        <authorList>
            <person name="Varga T."/>
            <person name="Krizsan K."/>
            <person name="Foldi C."/>
            <person name="Dima B."/>
            <person name="Sanchez-Garcia M."/>
            <person name="Sanchez-Ramirez S."/>
            <person name="Szollosi G.J."/>
            <person name="Szarkandi J.G."/>
            <person name="Papp V."/>
            <person name="Albert L."/>
            <person name="Andreopoulos W."/>
            <person name="Angelini C."/>
            <person name="Antonin V."/>
            <person name="Barry K.W."/>
            <person name="Bougher N.L."/>
            <person name="Buchanan P."/>
            <person name="Buyck B."/>
            <person name="Bense V."/>
            <person name="Catcheside P."/>
            <person name="Chovatia M."/>
            <person name="Cooper J."/>
            <person name="Damon W."/>
            <person name="Desjardin D."/>
            <person name="Finy P."/>
            <person name="Geml J."/>
            <person name="Haridas S."/>
            <person name="Hughes K."/>
            <person name="Justo A."/>
            <person name="Karasinski D."/>
            <person name="Kautmanova I."/>
            <person name="Kiss B."/>
            <person name="Kocsube S."/>
            <person name="Kotiranta H."/>
            <person name="LaButti K.M."/>
            <person name="Lechner B.E."/>
            <person name="Liimatainen K."/>
            <person name="Lipzen A."/>
            <person name="Lukacs Z."/>
            <person name="Mihaltcheva S."/>
            <person name="Morgado L.N."/>
            <person name="Niskanen T."/>
            <person name="Noordeloos M.E."/>
            <person name="Ohm R.A."/>
            <person name="Ortiz-Santana B."/>
            <person name="Ovrebo C."/>
            <person name="Racz N."/>
            <person name="Riley R."/>
            <person name="Savchenko A."/>
            <person name="Shiryaev A."/>
            <person name="Soop K."/>
            <person name="Spirin V."/>
            <person name="Szebenyi C."/>
            <person name="Tomsovsky M."/>
            <person name="Tulloss R.E."/>
            <person name="Uehling J."/>
            <person name="Grigoriev I.V."/>
            <person name="Vagvolgyi C."/>
            <person name="Papp T."/>
            <person name="Martin F.M."/>
            <person name="Miettinen O."/>
            <person name="Hibbett D.S."/>
            <person name="Nagy L.G."/>
        </authorList>
    </citation>
    <scope>NUCLEOTIDE SEQUENCE [LARGE SCALE GENOMIC DNA]</scope>
    <source>
        <strain evidence="1 2">NL-1719</strain>
    </source>
</reference>
<proteinExistence type="predicted"/>
<protein>
    <submittedName>
        <fullName evidence="1">Uncharacterized protein</fullName>
    </submittedName>
</protein>
<evidence type="ECO:0000313" key="2">
    <source>
        <dbReference type="Proteomes" id="UP000308600"/>
    </source>
</evidence>
<keyword evidence="2" id="KW-1185">Reference proteome</keyword>
<dbReference type="EMBL" id="ML208570">
    <property type="protein sequence ID" value="TFK62628.1"/>
    <property type="molecule type" value="Genomic_DNA"/>
</dbReference>
<name>A0ACD3A9T0_9AGAR</name>
<evidence type="ECO:0000313" key="1">
    <source>
        <dbReference type="EMBL" id="TFK62628.1"/>
    </source>
</evidence>
<organism evidence="1 2">
    <name type="scientific">Pluteus cervinus</name>
    <dbReference type="NCBI Taxonomy" id="181527"/>
    <lineage>
        <taxon>Eukaryota</taxon>
        <taxon>Fungi</taxon>
        <taxon>Dikarya</taxon>
        <taxon>Basidiomycota</taxon>
        <taxon>Agaricomycotina</taxon>
        <taxon>Agaricomycetes</taxon>
        <taxon>Agaricomycetidae</taxon>
        <taxon>Agaricales</taxon>
        <taxon>Pluteineae</taxon>
        <taxon>Pluteaceae</taxon>
        <taxon>Pluteus</taxon>
    </lineage>
</organism>
<accession>A0ACD3A9T0</accession>